<dbReference type="InterPro" id="IPR051531">
    <property type="entry name" value="N-acetyltransferase"/>
</dbReference>
<accession>A0ABP7TT95</accession>
<dbReference type="SUPFAM" id="SSF55729">
    <property type="entry name" value="Acyl-CoA N-acyltransferases (Nat)"/>
    <property type="match status" value="1"/>
</dbReference>
<gene>
    <name evidence="2" type="ORF">GCM10022247_64750</name>
</gene>
<feature type="domain" description="N-acetyltransferase" evidence="1">
    <location>
        <begin position="12"/>
        <end position="145"/>
    </location>
</feature>
<organism evidence="2 3">
    <name type="scientific">Allokutzneria multivorans</name>
    <dbReference type="NCBI Taxonomy" id="1142134"/>
    <lineage>
        <taxon>Bacteria</taxon>
        <taxon>Bacillati</taxon>
        <taxon>Actinomycetota</taxon>
        <taxon>Actinomycetes</taxon>
        <taxon>Pseudonocardiales</taxon>
        <taxon>Pseudonocardiaceae</taxon>
        <taxon>Allokutzneria</taxon>
    </lineage>
</organism>
<reference evidence="3" key="1">
    <citation type="journal article" date="2019" name="Int. J. Syst. Evol. Microbiol.">
        <title>The Global Catalogue of Microorganisms (GCM) 10K type strain sequencing project: providing services to taxonomists for standard genome sequencing and annotation.</title>
        <authorList>
            <consortium name="The Broad Institute Genomics Platform"/>
            <consortium name="The Broad Institute Genome Sequencing Center for Infectious Disease"/>
            <person name="Wu L."/>
            <person name="Ma J."/>
        </authorList>
    </citation>
    <scope>NUCLEOTIDE SEQUENCE [LARGE SCALE GENOMIC DNA]</scope>
    <source>
        <strain evidence="3">JCM 17342</strain>
    </source>
</reference>
<evidence type="ECO:0000259" key="1">
    <source>
        <dbReference type="Pfam" id="PF13302"/>
    </source>
</evidence>
<proteinExistence type="predicted"/>
<dbReference type="EMBL" id="BAABAL010000019">
    <property type="protein sequence ID" value="GAA4030715.1"/>
    <property type="molecule type" value="Genomic_DNA"/>
</dbReference>
<dbReference type="Pfam" id="PF13302">
    <property type="entry name" value="Acetyltransf_3"/>
    <property type="match status" value="1"/>
</dbReference>
<dbReference type="RefSeq" id="WP_344883379.1">
    <property type="nucleotide sequence ID" value="NZ_BAABAL010000019.1"/>
</dbReference>
<keyword evidence="3" id="KW-1185">Reference proteome</keyword>
<dbReference type="Proteomes" id="UP001501747">
    <property type="component" value="Unassembled WGS sequence"/>
</dbReference>
<sequence>MSTRPTLVGEHITLRPLAERDRDVFVRIYTSAALTRYLGVDRMTREDAAALFHKHIPRPGEDNPRHTFALTLNDDDSMHGMIGLLVEGYGSNAMITGLVVIPSSPLRGHAIEAGRLVLVYAFGHLGLHRVWAGHRSDHVHMRRVMDGADLLPEATLHELFQTQGRWHDVTTYAALSAKWRESASPREVAMLDGFVAV</sequence>
<name>A0ABP7TT95_9PSEU</name>
<comment type="caution">
    <text evidence="2">The sequence shown here is derived from an EMBL/GenBank/DDBJ whole genome shotgun (WGS) entry which is preliminary data.</text>
</comment>
<dbReference type="PANTHER" id="PTHR43792">
    <property type="entry name" value="GNAT FAMILY, PUTATIVE (AFU_ORTHOLOGUE AFUA_3G00765)-RELATED-RELATED"/>
    <property type="match status" value="1"/>
</dbReference>
<evidence type="ECO:0000313" key="3">
    <source>
        <dbReference type="Proteomes" id="UP001501747"/>
    </source>
</evidence>
<evidence type="ECO:0000313" key="2">
    <source>
        <dbReference type="EMBL" id="GAA4030715.1"/>
    </source>
</evidence>
<dbReference type="InterPro" id="IPR000182">
    <property type="entry name" value="GNAT_dom"/>
</dbReference>
<dbReference type="Gene3D" id="3.40.630.30">
    <property type="match status" value="1"/>
</dbReference>
<dbReference type="InterPro" id="IPR016181">
    <property type="entry name" value="Acyl_CoA_acyltransferase"/>
</dbReference>
<protein>
    <recommendedName>
        <fullName evidence="1">N-acetyltransferase domain-containing protein</fullName>
    </recommendedName>
</protein>